<feature type="domain" description="Csf1 N-terminal" evidence="3">
    <location>
        <begin position="25"/>
        <end position="1110"/>
    </location>
</feature>
<keyword evidence="6" id="KW-1185">Reference proteome</keyword>
<dbReference type="OrthoDB" id="10051416at2759"/>
<feature type="region of interest" description="Disordered" evidence="1">
    <location>
        <begin position="3466"/>
        <end position="3562"/>
    </location>
</feature>
<evidence type="ECO:0000313" key="5">
    <source>
        <dbReference type="EMBL" id="TGZ78545.1"/>
    </source>
</evidence>
<evidence type="ECO:0000256" key="1">
    <source>
        <dbReference type="SAM" id="MobiDB-lite"/>
    </source>
</evidence>
<feature type="region of interest" description="Disordered" evidence="1">
    <location>
        <begin position="3414"/>
        <end position="3434"/>
    </location>
</feature>
<name>A0A4S2MNG9_9PEZI</name>
<dbReference type="GO" id="GO:0006113">
    <property type="term" value="P:fermentation"/>
    <property type="evidence" value="ECO:0007669"/>
    <property type="project" value="InterPro"/>
</dbReference>
<feature type="compositionally biased region" description="Basic and acidic residues" evidence="1">
    <location>
        <begin position="3466"/>
        <end position="3482"/>
    </location>
</feature>
<feature type="region of interest" description="Disordered" evidence="1">
    <location>
        <begin position="1804"/>
        <end position="1832"/>
    </location>
</feature>
<feature type="region of interest" description="Disordered" evidence="1">
    <location>
        <begin position="3240"/>
        <end position="3275"/>
    </location>
</feature>
<dbReference type="InParanoid" id="A0A4S2MNG9"/>
<dbReference type="PANTHER" id="PTHR32085:SF3">
    <property type="entry name" value="PROTEIN CSF1"/>
    <property type="match status" value="1"/>
</dbReference>
<dbReference type="Proteomes" id="UP000298138">
    <property type="component" value="Unassembled WGS sequence"/>
</dbReference>
<evidence type="ECO:0000259" key="4">
    <source>
        <dbReference type="Pfam" id="PF25038"/>
    </source>
</evidence>
<feature type="region of interest" description="Disordered" evidence="1">
    <location>
        <begin position="1612"/>
        <end position="1635"/>
    </location>
</feature>
<reference evidence="5 6" key="1">
    <citation type="submission" date="2019-04" db="EMBL/GenBank/DDBJ databases">
        <title>Comparative genomics and transcriptomics to analyze fruiting body development in filamentous ascomycetes.</title>
        <authorList>
            <consortium name="DOE Joint Genome Institute"/>
            <person name="Lutkenhaus R."/>
            <person name="Traeger S."/>
            <person name="Breuer J."/>
            <person name="Kuo A."/>
            <person name="Lipzen A."/>
            <person name="Pangilinan J."/>
            <person name="Dilworth D."/>
            <person name="Sandor L."/>
            <person name="Poggeler S."/>
            <person name="Barry K."/>
            <person name="Grigoriev I.V."/>
            <person name="Nowrousian M."/>
        </authorList>
    </citation>
    <scope>NUCLEOTIDE SEQUENCE [LARGE SCALE GENOMIC DNA]</scope>
    <source>
        <strain evidence="5 6">CBS 389.68</strain>
    </source>
</reference>
<feature type="compositionally biased region" description="Basic residues" evidence="1">
    <location>
        <begin position="792"/>
        <end position="801"/>
    </location>
</feature>
<keyword evidence="2" id="KW-1133">Transmembrane helix</keyword>
<dbReference type="PANTHER" id="PTHR32085">
    <property type="entry name" value="PROTEIN CSF1"/>
    <property type="match status" value="1"/>
</dbReference>
<feature type="compositionally biased region" description="Basic and acidic residues" evidence="1">
    <location>
        <begin position="1804"/>
        <end position="1816"/>
    </location>
</feature>
<dbReference type="InterPro" id="IPR048636">
    <property type="entry name" value="Csf1_N"/>
</dbReference>
<feature type="domain" description="Csf1 C-terminal region" evidence="4">
    <location>
        <begin position="3280"/>
        <end position="3334"/>
    </location>
</feature>
<feature type="compositionally biased region" description="Low complexity" evidence="1">
    <location>
        <begin position="3499"/>
        <end position="3523"/>
    </location>
</feature>
<dbReference type="Pfam" id="PF21678">
    <property type="entry name" value="Csf1_N"/>
    <property type="match status" value="1"/>
</dbReference>
<evidence type="ECO:0008006" key="7">
    <source>
        <dbReference type="Google" id="ProtNLM"/>
    </source>
</evidence>
<dbReference type="GO" id="GO:0016020">
    <property type="term" value="C:membrane"/>
    <property type="evidence" value="ECO:0007669"/>
    <property type="project" value="InterPro"/>
</dbReference>
<proteinExistence type="predicted"/>
<accession>A0A4S2MNG9</accession>
<sequence>MSPQQPPPFNWVFLGFMILSGVLTLFFLFYFNRAFAHLISLLLRLYLHSTGNPRYIHIQSIQISPLAGRVFFGGLVYHGPNETIRIVGGHVTWRWWLRRVRGVAGGGAGEEVEGGGAKGELPCRMLVDLRGVEWFVYNRSQVFDALLARVLGEEAVRGYSAGKKMAEGMDTARMGTGSTTLADEMVEMVTYREPVFEEVVQESWYLRALPIQVECWRGSLVLGNSTTPSLLVGHFERAAGIVGAKKAASIDLYQQFFNFDLERPVINFKPNPEYKCTLLELARGQQTPSQSLKGADKGGYNGLRRVLRLFSSSKPATGVSANRHGPTLLGESNQWMGLSRYHMDASTAKLSAQKEYAEVDEIVACEHANFLMYWDVVGKVPPQTEVPGTNNSSSNNTVKVNINGSQHPAPEWGIKLAFKNTHMNYGPWADRQRIHLQNMFFPRVYRASTPAQRLHPGMDRVYTEMKLAIDFEGDTALRIPVREPSKDWKYRQPREHNETRPPGWLDIKMATESTLTYNMALVAAETGWLAALSLDMRSPEVSSSVNGKTLWKAQHQTLVCDLSSPLKWCEDTHWVFNNVSTGMEVFLLREHIILLTDLVADWTSGPPGEYETFTPMVYELNLIIKDSEFFFNVNDQNIINNASSLEDNTFIVLRHMGGDHGHLSGKVIMDFREFRPQASKVDFCIETVENLPDGRAVELAINTPQWNTWYTAGEEATLGTVRQVALKGFYEANAATADGLVDTLVLDLQGEMLELVLRGYLIRYFLLVRENYFGENIHFRTLDEWTQVKRQEHAHHHHHHNINLNHNQQGNTQAQAPGKVQEEVVKSNDIDVQLNIAARDLVVMLPEHIDGGGERVKLGLADLGVDLRFTNYYMDLQVDVSPVTAFITNPSSLPETPQVFVNGLKLYGHRLFGLPPTEPTYICNWDFDIGSVTGECTLEFLHSLLSAAKTFVFGFKDSENALPDPVVAVIHDVTLLRLFVTDVRVWVRASPTSAIRIETKEISVLLNDLADITHSERIILDIPGLNVAAVDPSLVGQPVTRAYVDTDVVATVLGRVKDAENKRRLQQEHIRVSDNRTKRAPFFVDPDCVPEGEKLNVEPGPSISVPGMPSVMRDEMRVKDGKVRDMRGNESRNSWEGERKSVRSFFLSDASMASKAGSIIHHHTYPPSSKAPSFYSAVESMSELQPSPSPVKQSYFRSASSTYSLHSLSRSQKREITPPSASKSGKRDSIFSQASSRPVEIKHPNLYIPPTFPLHDITPDTTSLPILASLAVTANRLSAAEKEQQEGEELFTNDTTTARTSFVIEFTPGIRGFVASTAIKEVLGLLGVGDPTGPDDVLDAVRWGVMGKLEKLVKGTPRESWIKEVCIKLPQVNLSFINEPRPSQLLNRGRRKEQEKWRDVVTLQLMKLVAAVRVKAIVDDPILGVPGPAKKAKKKISAHVVLESLHASIKDASPPPPGEVAAKPAAASLGLSELLFYTTTIQNSTTTLSLRTLASSFSSTQSAFLETATKRLITLTNELTTTLDNASGVETYRLQRFIAELAQAGETLRIHDPASITRPSYVLRTAPAHVRLKDSWKIAERLRFVWAMMSERSKGQWREKYVRPREAVLSSSPPSIILSPPPPQPPLSPISPISPLSPIPRTSMSMSMSAQLHHHHPGAITGNETTLMMRDRFVAVMQRWRGWELGDIHGAKIVELVFGKRKQAARPKSAKRKEPFAGRLLVEEVKVVVDPGPAQHELAIGGIVVVGMVGGTEKKRGGGLMGREIVPAEVVVEVGVEEARGEMRWEVVELVRVVIDRIERNQANSRNEKPGDEKRMVPATAANDDGKVKKPQQQSSLTGIHVLFTLNHGALILDTVNLTSTTQIHNLAASATVSRKPGQTPDATPAHIGSLLLRADQVSSDLNFGSTLLASGNIIAPNAYVHFDQHSLAETKFNMWKIGALCEEASFRLEEQVLSLLEAAEHVIEDEIAQIYQLVQRFSKNSSPGELVRRKTQHRQSEKREVHMVHGTIAAERFVIAIMILQSLAYELRGKGVNMSVKPNSKDPKELVVEMGVESHDHDLVSIPREGEKKSIAILSLPTICTTLRGQNGEKERLWDLKSCVEEITLEAAAVQSFLNALGKQEVVKVAETSADEMGKMSLRVSEIFGPGDGEVVIKKSSTTKTAPPLVYRASLDVAGFRVQAYAPSANLTLSLDFIRARATNKQQAEKLPSGFPEALLEFGKISLELTRATETDEKELCGYLELHTSLSLSPKMSEEGVAITMLAVQSHSLKIDLYADTASTVVSVVGHLQDRLKEFEIPKEVRNQVQRLQTSKSSTKLDNLVAPNSSGDTGNKAGGEVARASALFNTEMTMDLNGIKISWIVGSSPVPTKLANQYRQDLVLSVKRIHFETSTKRDSDAQLRIEEFLLQMVDGRIHPTPLRTQNSALLPQVEFKVAYRISGAERRVALQAKGETLDVRLNSSCIVAGNAIQQSIAAASQKFRSASASWKMKPTENGKERKNMFTTKRLASVIADADFAGAVVNFFGTENEAAQSTVNAGALPPTAAGRLTADEGIGNTVLRSPGLAFKVEYIDTAIDDPSLNAEIKVSASNNILYPSVVPLILEMSENVKEIMRQNPEDKKQLQQTIQADAAEIAASDTAAILGRCRLNVGFRICQQKFTLSCQPLERVAASAQFEQIYITINTCDEPDNGRFYASSATVKGLRVELKHLYSRDSAGEFGVDNIILSLMNSRHVTGSQGLSCILKIAPIQARVNVNQFRDYLVFREIWTPKGSAEVVPAPSYSYDGLAQRYHEVAATKAFPSNTSLIISEIGVTIDFGLKIGKSAFRIKNLWGTSKKTSDWEQSLGIGFDEINLSSEGRLSGFANLAEGSLSSSIAWDPTANPSEPRAPRINAAVGFENLQLKVAFESEVFMLAEVGFLKFVMYNLHNNDGGDRLEAKVTGDKLHFFCTAVTAARSVALKTVLRGMMEEKRKQFRSSLEDIEKFMRRRTQLGGALSSAASSGAATPTVMAILGSQQQFSDTSSSPSRKGSDGLKGEFMSLHTDVMVDISHIFIGVFPSTLGDTRIFRVEATKATARFAREIENKPPTSILPATPAGTEAKTKRVHSSLEMVFEDFNVEVPSIKQNNPNPALHADVVMEDVVRAARAARGSPVLRVPKHTATMSTWDGGREAVEVELEFGNKFLGQVTIGWDLSRIGFIKLLYGIHKSAMEKQLHGNLIDAPSATVTSTSKYAAATDLLLSPSTTSTDETTTSPKLSTGTKTPPSSDAAVSDSDTERKKIKEMPVVKVPQSKYIYIGRSVNVETPQLRDMGEATPPLEWLGVNMERLPQVTHQAFLLGAAVAQAIVGFTAANAVPPPQHRAGAADAAVNPQINAANPTALPDEAKFAKAKSRYVAQKARKARQSMAVEAVAAEEGAMMGAPPPHPPQPRGKRVESPRWGKKEEFLEGEGEGVRHDDWDDDWYYGEARVGGDGEEHDNGEPRWGVKETGTVGAVKTQRGYFNRTRSSSSSNPRNTTSTINTPIRTSLPVRNRNRSSAVSTPTEPSSSKNNRWLTPKKTSTTTSASSTFKPYRHWVNSEEANTATTASTRLGDEFAAAAAPEKTVAIEKHLFEDTEVIVEKKSAAGKVEGRVQAVGALAAGVVAALYLL</sequence>
<keyword evidence="2" id="KW-0812">Transmembrane</keyword>
<feature type="region of interest" description="Disordered" evidence="1">
    <location>
        <begin position="791"/>
        <end position="812"/>
    </location>
</feature>
<feature type="compositionally biased region" description="Polar residues" evidence="1">
    <location>
        <begin position="3014"/>
        <end position="3026"/>
    </location>
</feature>
<feature type="compositionally biased region" description="Polar residues" evidence="1">
    <location>
        <begin position="3531"/>
        <end position="3549"/>
    </location>
</feature>
<feature type="compositionally biased region" description="Low complexity" evidence="1">
    <location>
        <begin position="3240"/>
        <end position="3254"/>
    </location>
</feature>
<evidence type="ECO:0000313" key="6">
    <source>
        <dbReference type="Proteomes" id="UP000298138"/>
    </source>
</evidence>
<feature type="domain" description="Csf1 C-terminal region" evidence="4">
    <location>
        <begin position="2580"/>
        <end position="2982"/>
    </location>
</feature>
<protein>
    <recommendedName>
        <fullName evidence="7">Fermentation associated protein</fullName>
    </recommendedName>
</protein>
<feature type="compositionally biased region" description="Pro residues" evidence="1">
    <location>
        <begin position="1619"/>
        <end position="1629"/>
    </location>
</feature>
<dbReference type="InterPro" id="IPR029636">
    <property type="entry name" value="Csf1"/>
</dbReference>
<dbReference type="EMBL" id="ML220140">
    <property type="protein sequence ID" value="TGZ78545.1"/>
    <property type="molecule type" value="Genomic_DNA"/>
</dbReference>
<feature type="region of interest" description="Disordered" evidence="1">
    <location>
        <begin position="1206"/>
        <end position="1235"/>
    </location>
</feature>
<feature type="region of interest" description="Disordered" evidence="1">
    <location>
        <begin position="3014"/>
        <end position="3033"/>
    </location>
</feature>
<dbReference type="STRING" id="341454.A0A4S2MNG9"/>
<evidence type="ECO:0000259" key="3">
    <source>
        <dbReference type="Pfam" id="PF21678"/>
    </source>
</evidence>
<dbReference type="Pfam" id="PF25038">
    <property type="entry name" value="Csf1_C"/>
    <property type="match status" value="2"/>
</dbReference>
<keyword evidence="2" id="KW-0472">Membrane</keyword>
<feature type="transmembrane region" description="Helical" evidence="2">
    <location>
        <begin position="12"/>
        <end position="31"/>
    </location>
</feature>
<evidence type="ECO:0000256" key="2">
    <source>
        <dbReference type="SAM" id="Phobius"/>
    </source>
</evidence>
<gene>
    <name evidence="5" type="ORF">EX30DRAFT_397708</name>
</gene>
<organism evidence="5 6">
    <name type="scientific">Ascodesmis nigricans</name>
    <dbReference type="NCBI Taxonomy" id="341454"/>
    <lineage>
        <taxon>Eukaryota</taxon>
        <taxon>Fungi</taxon>
        <taxon>Dikarya</taxon>
        <taxon>Ascomycota</taxon>
        <taxon>Pezizomycotina</taxon>
        <taxon>Pezizomycetes</taxon>
        <taxon>Pezizales</taxon>
        <taxon>Ascodesmidaceae</taxon>
        <taxon>Ascodesmis</taxon>
    </lineage>
</organism>
<dbReference type="FunCoup" id="A0A4S2MNG9">
    <property type="interactions" value="63"/>
</dbReference>
<dbReference type="InterPro" id="IPR056779">
    <property type="entry name" value="Csf1_C"/>
</dbReference>